<evidence type="ECO:0008006" key="4">
    <source>
        <dbReference type="Google" id="ProtNLM"/>
    </source>
</evidence>
<dbReference type="GO" id="GO:0005829">
    <property type="term" value="C:cytosol"/>
    <property type="evidence" value="ECO:0007669"/>
    <property type="project" value="TreeGrafter"/>
</dbReference>
<dbReference type="InterPro" id="IPR041492">
    <property type="entry name" value="HAD_2"/>
</dbReference>
<gene>
    <name evidence="2" type="ORF">C6569_07865</name>
</gene>
<dbReference type="InterPro" id="IPR023198">
    <property type="entry name" value="PGP-like_dom2"/>
</dbReference>
<dbReference type="Gene3D" id="1.10.150.240">
    <property type="entry name" value="Putative phosphatase, domain 2"/>
    <property type="match status" value="1"/>
</dbReference>
<dbReference type="InterPro" id="IPR050155">
    <property type="entry name" value="HAD-like_hydrolase_sf"/>
</dbReference>
<feature type="region of interest" description="Disordered" evidence="1">
    <location>
        <begin position="41"/>
        <end position="63"/>
    </location>
</feature>
<evidence type="ECO:0000313" key="2">
    <source>
        <dbReference type="EMBL" id="AVO47576.1"/>
    </source>
</evidence>
<dbReference type="SFLD" id="SFLDS00003">
    <property type="entry name" value="Haloacid_Dehalogenase"/>
    <property type="match status" value="1"/>
</dbReference>
<dbReference type="PANTHER" id="PTHR43434">
    <property type="entry name" value="PHOSPHOGLYCOLATE PHOSPHATASE"/>
    <property type="match status" value="1"/>
</dbReference>
<dbReference type="SUPFAM" id="SSF56784">
    <property type="entry name" value="HAD-like"/>
    <property type="match status" value="1"/>
</dbReference>
<accession>A0A2S0NHW0</accession>
<dbReference type="SFLD" id="SFLDG01129">
    <property type="entry name" value="C1.5:_HAD__Beta-PGM__Phosphata"/>
    <property type="match status" value="1"/>
</dbReference>
<dbReference type="InterPro" id="IPR023214">
    <property type="entry name" value="HAD_sf"/>
</dbReference>
<dbReference type="Proteomes" id="UP000237889">
    <property type="component" value="Chromosome"/>
</dbReference>
<keyword evidence="3" id="KW-1185">Reference proteome</keyword>
<dbReference type="PANTHER" id="PTHR43434:SF20">
    <property type="entry name" value="5'-NUCLEOTIDASE"/>
    <property type="match status" value="1"/>
</dbReference>
<dbReference type="KEGG" id="phr:C6569_07865"/>
<dbReference type="InterPro" id="IPR036412">
    <property type="entry name" value="HAD-like_sf"/>
</dbReference>
<name>A0A2S0NHW0_9HYPH</name>
<protein>
    <recommendedName>
        <fullName evidence="4">HAD family hydrolase</fullName>
    </recommendedName>
</protein>
<dbReference type="OrthoDB" id="9793014at2"/>
<dbReference type="Pfam" id="PF13419">
    <property type="entry name" value="HAD_2"/>
    <property type="match status" value="1"/>
</dbReference>
<reference evidence="2 3" key="1">
    <citation type="submission" date="2018-03" db="EMBL/GenBank/DDBJ databases">
        <title>Genome sequencing of Phreatobacter sp.</title>
        <authorList>
            <person name="Kim S.-J."/>
            <person name="Heo J."/>
            <person name="Kwon S.-W."/>
        </authorList>
    </citation>
    <scope>NUCLEOTIDE SEQUENCE [LARGE SCALE GENOMIC DNA]</scope>
    <source>
        <strain evidence="2 3">S-12</strain>
    </source>
</reference>
<sequence length="283" mass="30488">MRVICGTEALENRCRRSRLTEMTLPMACLRESGLVPRRGRTVTPRARGRAPAAAAMDGARPRPYSDRMPSTILFDLDGTLTDPAPGIIGSFRKALADLGHEPPPYETLGWIIGPALRLSFPKVMGEGADAEAAVERYRVHYRAGGMYDLSLYPGMPESVAAIGAASARMFVCTAKPEPYAIPIVERFGYAPHFERVYGAALDGSLDDKADIIAKIIAEQGIDPADTVMIGDRMHDIHAAQRHGIASIGVAWGYGGVVELREAGATAICQRPEDLPEMVASLPC</sequence>
<dbReference type="AlphaFoldDB" id="A0A2S0NHW0"/>
<dbReference type="EMBL" id="CP027668">
    <property type="protein sequence ID" value="AVO47576.1"/>
    <property type="molecule type" value="Genomic_DNA"/>
</dbReference>
<evidence type="ECO:0000313" key="3">
    <source>
        <dbReference type="Proteomes" id="UP000237889"/>
    </source>
</evidence>
<evidence type="ECO:0000256" key="1">
    <source>
        <dbReference type="SAM" id="MobiDB-lite"/>
    </source>
</evidence>
<feature type="compositionally biased region" description="Low complexity" evidence="1">
    <location>
        <begin position="41"/>
        <end position="58"/>
    </location>
</feature>
<dbReference type="GO" id="GO:0004713">
    <property type="term" value="F:protein tyrosine kinase activity"/>
    <property type="evidence" value="ECO:0007669"/>
    <property type="project" value="TreeGrafter"/>
</dbReference>
<proteinExistence type="predicted"/>
<dbReference type="Gene3D" id="3.40.50.1000">
    <property type="entry name" value="HAD superfamily/HAD-like"/>
    <property type="match status" value="1"/>
</dbReference>
<organism evidence="2 3">
    <name type="scientific">Phreatobacter cathodiphilus</name>
    <dbReference type="NCBI Taxonomy" id="1868589"/>
    <lineage>
        <taxon>Bacteria</taxon>
        <taxon>Pseudomonadati</taxon>
        <taxon>Pseudomonadota</taxon>
        <taxon>Alphaproteobacteria</taxon>
        <taxon>Hyphomicrobiales</taxon>
        <taxon>Phreatobacteraceae</taxon>
        <taxon>Phreatobacter</taxon>
    </lineage>
</organism>